<dbReference type="OrthoDB" id="2977329at2759"/>
<evidence type="ECO:0000313" key="1">
    <source>
        <dbReference type="EMBL" id="KAF9788626.1"/>
    </source>
</evidence>
<accession>A0A9P6HLJ1</accession>
<sequence length="472" mass="50740">MSLTDLAPELTDSIVDFLHDDPLSLKALSVTCNRFLPACRFHLFSELALESGKLRGKTFPATLTPLVKRVRLSPGYPTTGSFTALPLFAFGSPTIPPPLTGPQLRQCINNIQSPHVEFNGVKTSADHALFTAVVTSDLKHSATSFSLNGCCVDSEDLVTLCYALPRVEALRISALTFDKSRATIRKVERAVPVPMGFFVPFATSTSDWSSFSESMTSTIKSRRLHLKELVVEGTRWTSELCESLVGLVARIDESVKLTLRAQLPDVPPSPFGDSHDGQPNGQDAIEEQLRLFTRFLEICGAKIDRLDVRLGNGAVCDLFPAEPNKSLNSQVESENGSNGGDVIQGGIGLSVDTGLGSVLEHCPRLEALRLSGPLCSAEIIKEVIQGVQSAPGYLPSLRVLGLGPVGAGVSWSDVSHVLGIAGTGLETVVIAEGDFRVTPADDQCLALEKFAELRSRGLDVVFAEHRHVGDLL</sequence>
<keyword evidence="2" id="KW-1185">Reference proteome</keyword>
<reference evidence="1" key="2">
    <citation type="submission" date="2020-11" db="EMBL/GenBank/DDBJ databases">
        <authorList>
            <consortium name="DOE Joint Genome Institute"/>
            <person name="Kuo A."/>
            <person name="Miyauchi S."/>
            <person name="Kiss E."/>
            <person name="Drula E."/>
            <person name="Kohler A."/>
            <person name="Sanchez-Garcia M."/>
            <person name="Andreopoulos B."/>
            <person name="Barry K.W."/>
            <person name="Bonito G."/>
            <person name="Buee M."/>
            <person name="Carver A."/>
            <person name="Chen C."/>
            <person name="Cichocki N."/>
            <person name="Clum A."/>
            <person name="Culley D."/>
            <person name="Crous P.W."/>
            <person name="Fauchery L."/>
            <person name="Girlanda M."/>
            <person name="Hayes R."/>
            <person name="Keri Z."/>
            <person name="Labutti K."/>
            <person name="Lipzen A."/>
            <person name="Lombard V."/>
            <person name="Magnuson J."/>
            <person name="Maillard F."/>
            <person name="Morin E."/>
            <person name="Murat C."/>
            <person name="Nolan M."/>
            <person name="Ohm R."/>
            <person name="Pangilinan J."/>
            <person name="Pereira M."/>
            <person name="Perotto S."/>
            <person name="Peter M."/>
            <person name="Riley R."/>
            <person name="Sitrit Y."/>
            <person name="Stielow B."/>
            <person name="Szollosi G."/>
            <person name="Zifcakova L."/>
            <person name="Stursova M."/>
            <person name="Spatafora J.W."/>
            <person name="Tedersoo L."/>
            <person name="Vaario L.-M."/>
            <person name="Yamada A."/>
            <person name="Yan M."/>
            <person name="Wang P."/>
            <person name="Xu J."/>
            <person name="Bruns T."/>
            <person name="Baldrian P."/>
            <person name="Vilgalys R."/>
            <person name="Henrissat B."/>
            <person name="Grigoriev I.V."/>
            <person name="Hibbett D."/>
            <person name="Nagy L.G."/>
            <person name="Martin F.M."/>
        </authorList>
    </citation>
    <scope>NUCLEOTIDE SEQUENCE</scope>
    <source>
        <strain evidence="1">UH-Tt-Lm1</strain>
    </source>
</reference>
<comment type="caution">
    <text evidence="1">The sequence shown here is derived from an EMBL/GenBank/DDBJ whole genome shotgun (WGS) entry which is preliminary data.</text>
</comment>
<protein>
    <recommendedName>
        <fullName evidence="3">F-box domain-containing protein</fullName>
    </recommendedName>
</protein>
<proteinExistence type="predicted"/>
<reference evidence="1" key="1">
    <citation type="journal article" date="2020" name="Nat. Commun.">
        <title>Large-scale genome sequencing of mycorrhizal fungi provides insights into the early evolution of symbiotic traits.</title>
        <authorList>
            <person name="Miyauchi S."/>
            <person name="Kiss E."/>
            <person name="Kuo A."/>
            <person name="Drula E."/>
            <person name="Kohler A."/>
            <person name="Sanchez-Garcia M."/>
            <person name="Morin E."/>
            <person name="Andreopoulos B."/>
            <person name="Barry K.W."/>
            <person name="Bonito G."/>
            <person name="Buee M."/>
            <person name="Carver A."/>
            <person name="Chen C."/>
            <person name="Cichocki N."/>
            <person name="Clum A."/>
            <person name="Culley D."/>
            <person name="Crous P.W."/>
            <person name="Fauchery L."/>
            <person name="Girlanda M."/>
            <person name="Hayes R.D."/>
            <person name="Keri Z."/>
            <person name="LaButti K."/>
            <person name="Lipzen A."/>
            <person name="Lombard V."/>
            <person name="Magnuson J."/>
            <person name="Maillard F."/>
            <person name="Murat C."/>
            <person name="Nolan M."/>
            <person name="Ohm R.A."/>
            <person name="Pangilinan J."/>
            <person name="Pereira M.F."/>
            <person name="Perotto S."/>
            <person name="Peter M."/>
            <person name="Pfister S."/>
            <person name="Riley R."/>
            <person name="Sitrit Y."/>
            <person name="Stielow J.B."/>
            <person name="Szollosi G."/>
            <person name="Zifcakova L."/>
            <person name="Stursova M."/>
            <person name="Spatafora J.W."/>
            <person name="Tedersoo L."/>
            <person name="Vaario L.M."/>
            <person name="Yamada A."/>
            <person name="Yan M."/>
            <person name="Wang P."/>
            <person name="Xu J."/>
            <person name="Bruns T."/>
            <person name="Baldrian P."/>
            <person name="Vilgalys R."/>
            <person name="Dunand C."/>
            <person name="Henrissat B."/>
            <person name="Grigoriev I.V."/>
            <person name="Hibbett D."/>
            <person name="Nagy L.G."/>
            <person name="Martin F.M."/>
        </authorList>
    </citation>
    <scope>NUCLEOTIDE SEQUENCE</scope>
    <source>
        <strain evidence="1">UH-Tt-Lm1</strain>
    </source>
</reference>
<dbReference type="Proteomes" id="UP000736335">
    <property type="component" value="Unassembled WGS sequence"/>
</dbReference>
<evidence type="ECO:0000313" key="2">
    <source>
        <dbReference type="Proteomes" id="UP000736335"/>
    </source>
</evidence>
<evidence type="ECO:0008006" key="3">
    <source>
        <dbReference type="Google" id="ProtNLM"/>
    </source>
</evidence>
<organism evidence="1 2">
    <name type="scientific">Thelephora terrestris</name>
    <dbReference type="NCBI Taxonomy" id="56493"/>
    <lineage>
        <taxon>Eukaryota</taxon>
        <taxon>Fungi</taxon>
        <taxon>Dikarya</taxon>
        <taxon>Basidiomycota</taxon>
        <taxon>Agaricomycotina</taxon>
        <taxon>Agaricomycetes</taxon>
        <taxon>Thelephorales</taxon>
        <taxon>Thelephoraceae</taxon>
        <taxon>Thelephora</taxon>
    </lineage>
</organism>
<gene>
    <name evidence="1" type="ORF">BJ322DRAFT_1106602</name>
</gene>
<name>A0A9P6HLJ1_9AGAM</name>
<dbReference type="AlphaFoldDB" id="A0A9P6HLJ1"/>
<dbReference type="EMBL" id="WIUZ02000004">
    <property type="protein sequence ID" value="KAF9788626.1"/>
    <property type="molecule type" value="Genomic_DNA"/>
</dbReference>